<protein>
    <recommendedName>
        <fullName evidence="6">Schizont-infected cell agglutination extracellular alpha domain-containing protein</fullName>
    </recommendedName>
</protein>
<feature type="compositionally biased region" description="Low complexity" evidence="4">
    <location>
        <begin position="545"/>
        <end position="559"/>
    </location>
</feature>
<dbReference type="InterPro" id="IPR024290">
    <property type="entry name" value="SICA_extracell_a"/>
</dbReference>
<dbReference type="Proteomes" id="UP000054561">
    <property type="component" value="Unassembled WGS sequence"/>
</dbReference>
<evidence type="ECO:0000313" key="7">
    <source>
        <dbReference type="EMBL" id="KJP88413.1"/>
    </source>
</evidence>
<evidence type="ECO:0000313" key="8">
    <source>
        <dbReference type="Proteomes" id="UP000054561"/>
    </source>
</evidence>
<keyword evidence="5" id="KW-1133">Transmembrane helix</keyword>
<dbReference type="OrthoDB" id="389532at2759"/>
<dbReference type="RefSeq" id="XP_012334923.1">
    <property type="nucleotide sequence ID" value="XM_012479500.1"/>
</dbReference>
<evidence type="ECO:0000256" key="4">
    <source>
        <dbReference type="SAM" id="MobiDB-lite"/>
    </source>
</evidence>
<feature type="compositionally biased region" description="Low complexity" evidence="4">
    <location>
        <begin position="567"/>
        <end position="581"/>
    </location>
</feature>
<keyword evidence="3" id="KW-0720">Serine protease</keyword>
<organism evidence="7 8">
    <name type="scientific">Plasmodium fragile</name>
    <dbReference type="NCBI Taxonomy" id="5857"/>
    <lineage>
        <taxon>Eukaryota</taxon>
        <taxon>Sar</taxon>
        <taxon>Alveolata</taxon>
        <taxon>Apicomplexa</taxon>
        <taxon>Aconoidasida</taxon>
        <taxon>Haemosporida</taxon>
        <taxon>Plasmodiidae</taxon>
        <taxon>Plasmodium</taxon>
        <taxon>Plasmodium (Plasmodium)</taxon>
    </lineage>
</organism>
<feature type="compositionally biased region" description="Gly residues" evidence="4">
    <location>
        <begin position="406"/>
        <end position="418"/>
    </location>
</feature>
<reference evidence="7 8" key="1">
    <citation type="submission" date="2014-03" db="EMBL/GenBank/DDBJ databases">
        <title>The Genome Sequence of Plasmodium fragile nilgiri.</title>
        <authorList>
            <consortium name="The Broad Institute Genomics Platform"/>
            <consortium name="The Broad Institute Genome Sequencing Center for Infectious Disease"/>
            <person name="Neafsey D."/>
            <person name="Duraisingh M."/>
            <person name="Young S.K."/>
            <person name="Zeng Q."/>
            <person name="Gargeya S."/>
            <person name="Abouelleil A."/>
            <person name="Alvarado L."/>
            <person name="Chapman S.B."/>
            <person name="Gainer-Dewar J."/>
            <person name="Goldberg J."/>
            <person name="Griggs A."/>
            <person name="Gujja S."/>
            <person name="Hansen M."/>
            <person name="Howarth C."/>
            <person name="Imamovic A."/>
            <person name="Larimer J."/>
            <person name="Pearson M."/>
            <person name="Poon T.W."/>
            <person name="Priest M."/>
            <person name="Roberts A."/>
            <person name="Saif S."/>
            <person name="Shea T."/>
            <person name="Sykes S."/>
            <person name="Wortman J."/>
            <person name="Nusbaum C."/>
            <person name="Birren B."/>
        </authorList>
    </citation>
    <scope>NUCLEOTIDE SEQUENCE [LARGE SCALE GENOMIC DNA]</scope>
    <source>
        <strain evidence="8">nilgiri</strain>
    </source>
</reference>
<feature type="compositionally biased region" description="Polar residues" evidence="4">
    <location>
        <begin position="496"/>
        <end position="508"/>
    </location>
</feature>
<dbReference type="VEuPathDB" id="PlasmoDB:AK88_01865"/>
<dbReference type="Pfam" id="PF12887">
    <property type="entry name" value="SICA_alpha"/>
    <property type="match status" value="1"/>
</dbReference>
<keyword evidence="8" id="KW-1185">Reference proteome</keyword>
<dbReference type="InterPro" id="IPR023828">
    <property type="entry name" value="Peptidase_S8_Ser-AS"/>
</dbReference>
<feature type="compositionally biased region" description="Basic and acidic residues" evidence="4">
    <location>
        <begin position="509"/>
        <end position="527"/>
    </location>
</feature>
<evidence type="ECO:0000256" key="5">
    <source>
        <dbReference type="SAM" id="Phobius"/>
    </source>
</evidence>
<dbReference type="PROSITE" id="PS00138">
    <property type="entry name" value="SUBTILASE_SER"/>
    <property type="match status" value="1"/>
</dbReference>
<feature type="compositionally biased region" description="Low complexity" evidence="4">
    <location>
        <begin position="299"/>
        <end position="379"/>
    </location>
</feature>
<keyword evidence="1" id="KW-0645">Protease</keyword>
<accession>A0A0D9QNA5</accession>
<feature type="domain" description="Schizont-infected cell agglutination extracellular alpha" evidence="6">
    <location>
        <begin position="28"/>
        <end position="184"/>
    </location>
</feature>
<sequence length="731" mass="76210">MAQALRNLLVDYIQKREIRADEQQGDTGPGSFSEIFWGDVKKVYRQLLAAMEEPRPDIETLCSSSELDENGVSQAEHAPSLCQDIMKVYYFMDGIPTADAKPAAAPQTQDQIHPFMRCMVGYVILAKKFAPLCDFNALMPYARKATDAMRPRYQVDTSNSACNGLNLDSLRIGHKLVGATIKEWIEENSSRWADIMEDYMDDTCAEHSTIAAGSNSGQDTQAETEQEGAIGTISVEDLKRLADSRDELSKHAATTVLNQIQGLNDGDDIMKRLRDAIAEVESAGNINVAKEQRTRSRGTHTTSSSSGSSSSSSSSPSGTSESAPATSATAAIVPASTPSKDTSGAAKPAAKEAATTQPVPAGAATSGTASAPGAQTQAPPQQPASPVLPATDTQPPAAPPSTSGAGSAGGSGGQGPGPGQQPPPPQPPQSQDPAGKHERTPNNHQDTATGEYTCPHEKSKNPHAAIESHAGSRVSITKGHYTPEGQPSCEKINELLRTQHSPATNFNPTDKKSSGDTKDVTPPDHKKGVSQSPELTPGPAPSPASPEAQPELPAQPETPVATDPAASDPTSPSTGTETTSTGKGGDGSTSDTKHAVAIVDGGNDDPPPLNPPKPKPNPDQTASSSGADKTTAGVDPDKHCTNKGEGHGCDLMLAVPFEPTTNLSDGHFGLGATPAIRDLNKDGVRKEDVPLDVPDLTNAVLTATTPVLFFLSAVTVALLGYSLWKGLGFSV</sequence>
<feature type="compositionally biased region" description="Pro residues" evidence="4">
    <location>
        <begin position="419"/>
        <end position="430"/>
    </location>
</feature>
<feature type="compositionally biased region" description="Basic and acidic residues" evidence="4">
    <location>
        <begin position="635"/>
        <end position="645"/>
    </location>
</feature>
<keyword evidence="2" id="KW-0378">Hydrolase</keyword>
<feature type="region of interest" description="Disordered" evidence="4">
    <location>
        <begin position="284"/>
        <end position="645"/>
    </location>
</feature>
<feature type="compositionally biased region" description="Low complexity" evidence="4">
    <location>
        <begin position="389"/>
        <end position="405"/>
    </location>
</feature>
<feature type="compositionally biased region" description="Pro residues" evidence="4">
    <location>
        <begin position="605"/>
        <end position="617"/>
    </location>
</feature>
<dbReference type="GO" id="GO:0008236">
    <property type="term" value="F:serine-type peptidase activity"/>
    <property type="evidence" value="ECO:0007669"/>
    <property type="project" value="UniProtKB-KW"/>
</dbReference>
<dbReference type="OMA" id="HPGPTNV"/>
<dbReference type="AlphaFoldDB" id="A0A0D9QNA5"/>
<keyword evidence="5" id="KW-0472">Membrane</keyword>
<evidence type="ECO:0000256" key="3">
    <source>
        <dbReference type="ARBA" id="ARBA00022825"/>
    </source>
</evidence>
<gene>
    <name evidence="7" type="ORF">AK88_01865</name>
</gene>
<evidence type="ECO:0000256" key="2">
    <source>
        <dbReference type="ARBA" id="ARBA00022801"/>
    </source>
</evidence>
<proteinExistence type="predicted"/>
<dbReference type="GO" id="GO:0006508">
    <property type="term" value="P:proteolysis"/>
    <property type="evidence" value="ECO:0007669"/>
    <property type="project" value="UniProtKB-KW"/>
</dbReference>
<feature type="transmembrane region" description="Helical" evidence="5">
    <location>
        <begin position="707"/>
        <end position="724"/>
    </location>
</feature>
<evidence type="ECO:0000256" key="1">
    <source>
        <dbReference type="ARBA" id="ARBA00022670"/>
    </source>
</evidence>
<name>A0A0D9QNA5_PLAFR</name>
<dbReference type="GeneID" id="24267179"/>
<keyword evidence="5" id="KW-0812">Transmembrane</keyword>
<dbReference type="EMBL" id="KQ001661">
    <property type="protein sequence ID" value="KJP88413.1"/>
    <property type="molecule type" value="Genomic_DNA"/>
</dbReference>
<evidence type="ECO:0000259" key="6">
    <source>
        <dbReference type="Pfam" id="PF12887"/>
    </source>
</evidence>